<protein>
    <recommendedName>
        <fullName evidence="4 15">3-octaprenyl-4-hydroxybenzoate carboxy-lyase</fullName>
        <ecNumber evidence="15">4.1.1.98</ecNumber>
    </recommendedName>
    <alternativeName>
        <fullName evidence="14 15">Polyprenyl p-hydroxybenzoate decarboxylase</fullName>
    </alternativeName>
</protein>
<evidence type="ECO:0000256" key="3">
    <source>
        <dbReference type="ARBA" id="ARBA00011643"/>
    </source>
</evidence>
<dbReference type="GO" id="GO:0008694">
    <property type="term" value="F:4-hydroxy-3-polyprenylbenzoate decarboxylase activity"/>
    <property type="evidence" value="ECO:0007669"/>
    <property type="project" value="UniProtKB-UniRule"/>
</dbReference>
<evidence type="ECO:0000313" key="22">
    <source>
        <dbReference type="Proteomes" id="UP000655994"/>
    </source>
</evidence>
<dbReference type="GO" id="GO:0006744">
    <property type="term" value="P:ubiquinone biosynthetic process"/>
    <property type="evidence" value="ECO:0007669"/>
    <property type="project" value="UniProtKB-UniRule"/>
</dbReference>
<dbReference type="PANTHER" id="PTHR30108">
    <property type="entry name" value="3-OCTAPRENYL-4-HYDROXYBENZOATE CARBOXY-LYASE-RELATED"/>
    <property type="match status" value="1"/>
</dbReference>
<comment type="function">
    <text evidence="15">Catalyzes the decarboxylation of 3-octaprenyl-4-hydroxy benzoate to 2-octaprenylphenol, an intermediate step in ubiquinone biosynthesis.</text>
</comment>
<feature type="domain" description="3-octaprenyl-4-hydroxybenzoate carboxy-lyase-like C-terminal" evidence="18">
    <location>
        <begin position="328"/>
        <end position="452"/>
    </location>
</feature>
<dbReference type="GO" id="GO:0005886">
    <property type="term" value="C:plasma membrane"/>
    <property type="evidence" value="ECO:0007669"/>
    <property type="project" value="UniProtKB-SubCell"/>
</dbReference>
<keyword evidence="11 15" id="KW-0472">Membrane</keyword>
<feature type="binding site" evidence="15">
    <location>
        <begin position="175"/>
        <end position="177"/>
    </location>
    <ligand>
        <name>prenylated FMN</name>
        <dbReference type="ChEBI" id="CHEBI:87746"/>
    </ligand>
</feature>
<dbReference type="Pfam" id="PF20695">
    <property type="entry name" value="UbiD_N"/>
    <property type="match status" value="1"/>
</dbReference>
<sequence length="490" mass="55274">MKYQDLRDFIALLEERGELKRIQQEIDPYLEITEISDRTLKAEGPALLFENVKGHDMPVLANLFGTPERVALGMGQESVTALRDVGKLLAFLKEPEPPKGFRDALNLLPKYKKVLSMSPKSIKKAPCQQVVMSGDDVDLTKLPIQHCWPGDVAPLVTWGLTVTRGPHKERQNLGIYRQQLLGPNKLIMRWLSHRGGALDFQEWCQQHPGEKFPVSVALGADPATILGAVTPVPDSLSEYAFAGLLRDSKTEVTQCISNELQVPAHAEIILEGYIEPGEMAPEGPYGDHTGYYNEVDEFPVFTVTHVTHRKDPIYHSTYTGRPPDEPAVLGVALNEVFIPLLQKQFPEIVDFYLPPEGCSYRLAVVTMKKQYPGHAKRVMMGVWSFLRQFMYTKFVIVCDDDVNARDWKDVIWAMTTRMDPARDTTLVENTPIDYLDFASPVSGLGSKMGMDATNKWQGETDREWGEPIVMSDDVKQRVDQLWDELNIMES</sequence>
<proteinExistence type="inferred from homology"/>
<feature type="binding site" evidence="15">
    <location>
        <position position="238"/>
    </location>
    <ligand>
        <name>Mn(2+)</name>
        <dbReference type="ChEBI" id="CHEBI:29035"/>
    </ligand>
</feature>
<evidence type="ECO:0000256" key="2">
    <source>
        <dbReference type="ARBA" id="ARBA00010021"/>
    </source>
</evidence>
<evidence type="ECO:0000256" key="10">
    <source>
        <dbReference type="ARBA" id="ARBA00022793"/>
    </source>
</evidence>
<dbReference type="PANTHER" id="PTHR30108:SF17">
    <property type="entry name" value="FERULIC ACID DECARBOXYLASE 1"/>
    <property type="match status" value="1"/>
</dbReference>
<comment type="caution">
    <text evidence="20">The sequence shown here is derived from an EMBL/GenBank/DDBJ whole genome shotgun (WGS) entry which is preliminary data.</text>
</comment>
<dbReference type="Gene3D" id="3.40.1670.10">
    <property type="entry name" value="UbiD C-terminal domain-like"/>
    <property type="match status" value="1"/>
</dbReference>
<keyword evidence="10 15" id="KW-0210">Decarboxylase</keyword>
<dbReference type="Proteomes" id="UP000621390">
    <property type="component" value="Unassembled WGS sequence"/>
</dbReference>
<comment type="similarity">
    <text evidence="2 15">Belongs to the UbiD family.</text>
</comment>
<organism evidence="20 21">
    <name type="scientific">Idiomarina abyssalis</name>
    <dbReference type="NCBI Taxonomy" id="86102"/>
    <lineage>
        <taxon>Bacteria</taxon>
        <taxon>Pseudomonadati</taxon>
        <taxon>Pseudomonadota</taxon>
        <taxon>Gammaproteobacteria</taxon>
        <taxon>Alteromonadales</taxon>
        <taxon>Idiomarinaceae</taxon>
        <taxon>Idiomarina</taxon>
    </lineage>
</organism>
<dbReference type="Gene3D" id="1.20.5.570">
    <property type="entry name" value="Single helix bin"/>
    <property type="match status" value="1"/>
</dbReference>
<dbReference type="UniPathway" id="UPA00232"/>
<evidence type="ECO:0000256" key="7">
    <source>
        <dbReference type="ARBA" id="ARBA00022643"/>
    </source>
</evidence>
<dbReference type="InterPro" id="IPR023677">
    <property type="entry name" value="UbiD_bacteria"/>
</dbReference>
<evidence type="ECO:0000256" key="1">
    <source>
        <dbReference type="ARBA" id="ARBA00004749"/>
    </source>
</evidence>
<dbReference type="SUPFAM" id="SSF143968">
    <property type="entry name" value="UbiD C-terminal domain-like"/>
    <property type="match status" value="1"/>
</dbReference>
<dbReference type="EMBL" id="JAEMOP010000002">
    <property type="protein sequence ID" value="MBJ7314500.1"/>
    <property type="molecule type" value="Genomic_DNA"/>
</dbReference>
<dbReference type="Proteomes" id="UP000655994">
    <property type="component" value="Unassembled WGS sequence"/>
</dbReference>
<reference evidence="20 22" key="1">
    <citation type="submission" date="2020-09" db="EMBL/GenBank/DDBJ databases">
        <title>Draft Genomes of Bacterial Isolates from North Pond Shallow Sediments.</title>
        <authorList>
            <person name="Kiel Reese B."/>
            <person name="Mullis M."/>
            <person name="Weisend R.E."/>
        </authorList>
    </citation>
    <scope>NUCLEOTIDE SEQUENCE</scope>
    <source>
        <strain evidence="20">KJE-2</strain>
        <strain evidence="19 22">KJE-3</strain>
    </source>
</reference>
<evidence type="ECO:0000313" key="20">
    <source>
        <dbReference type="EMBL" id="MBJ7314500.1"/>
    </source>
</evidence>
<feature type="domain" description="3-octaprenyl-4-hydroxybenzoate carboxy-lyase-like Rift-related" evidence="16">
    <location>
        <begin position="123"/>
        <end position="322"/>
    </location>
</feature>
<keyword evidence="22" id="KW-1185">Reference proteome</keyword>
<dbReference type="FunFam" id="3.40.1670.10:FF:000001">
    <property type="entry name" value="3-octaprenyl-4-hydroxybenzoate carboxy-lyase"/>
    <property type="match status" value="1"/>
</dbReference>
<dbReference type="GO" id="GO:0046872">
    <property type="term" value="F:metal ion binding"/>
    <property type="evidence" value="ECO:0007669"/>
    <property type="project" value="UniProtKB-KW"/>
</dbReference>
<evidence type="ECO:0000256" key="9">
    <source>
        <dbReference type="ARBA" id="ARBA00022723"/>
    </source>
</evidence>
<dbReference type="SUPFAM" id="SSF50475">
    <property type="entry name" value="FMN-binding split barrel"/>
    <property type="match status" value="1"/>
</dbReference>
<keyword evidence="8 15" id="KW-0831">Ubiquinone biosynthesis</keyword>
<keyword evidence="6 15" id="KW-0285">Flavoprotein</keyword>
<keyword evidence="5 15" id="KW-1003">Cell membrane</keyword>
<keyword evidence="12 15" id="KW-0464">Manganese</keyword>
<dbReference type="EC" id="4.1.1.98" evidence="15"/>
<name>A0A8I1G6I4_9GAMM</name>
<evidence type="ECO:0000256" key="15">
    <source>
        <dbReference type="HAMAP-Rule" id="MF_01636"/>
    </source>
</evidence>
<evidence type="ECO:0000256" key="13">
    <source>
        <dbReference type="ARBA" id="ARBA00023239"/>
    </source>
</evidence>
<feature type="binding site" evidence="15">
    <location>
        <begin position="189"/>
        <end position="191"/>
    </location>
    <ligand>
        <name>prenylated FMN</name>
        <dbReference type="ChEBI" id="CHEBI:87746"/>
    </ligand>
</feature>
<dbReference type="InterPro" id="IPR002830">
    <property type="entry name" value="UbiD"/>
</dbReference>
<dbReference type="HAMAP" id="MF_01636">
    <property type="entry name" value="UbiD"/>
    <property type="match status" value="1"/>
</dbReference>
<gene>
    <name evidence="15 20" type="primary">ubiD</name>
    <name evidence="19" type="ORF">JHC10_03210</name>
    <name evidence="20" type="ORF">JHC11_00600</name>
</gene>
<keyword evidence="9 15" id="KW-0479">Metal-binding</keyword>
<evidence type="ECO:0000256" key="14">
    <source>
        <dbReference type="ARBA" id="ARBA00030393"/>
    </source>
</evidence>
<evidence type="ECO:0000259" key="16">
    <source>
        <dbReference type="Pfam" id="PF01977"/>
    </source>
</evidence>
<evidence type="ECO:0000256" key="5">
    <source>
        <dbReference type="ARBA" id="ARBA00022475"/>
    </source>
</evidence>
<dbReference type="AlphaFoldDB" id="A0A8I1G6I4"/>
<feature type="binding site" evidence="15">
    <location>
        <begin position="194"/>
        <end position="195"/>
    </location>
    <ligand>
        <name>prenylated FMN</name>
        <dbReference type="ChEBI" id="CHEBI:87746"/>
    </ligand>
</feature>
<feature type="binding site" evidence="15">
    <location>
        <position position="172"/>
    </location>
    <ligand>
        <name>Mn(2+)</name>
        <dbReference type="ChEBI" id="CHEBI:29035"/>
    </ligand>
</feature>
<dbReference type="InterPro" id="IPR049381">
    <property type="entry name" value="UbiD-like_C"/>
</dbReference>
<evidence type="ECO:0000259" key="17">
    <source>
        <dbReference type="Pfam" id="PF20695"/>
    </source>
</evidence>
<comment type="catalytic activity">
    <reaction evidence="15">
        <text>a 4-hydroxy-3-(all-trans-polyprenyl)benzoate + H(+) = a 2-(all-trans-polyprenyl)phenol + CO2</text>
        <dbReference type="Rhea" id="RHEA:41680"/>
        <dbReference type="Rhea" id="RHEA-COMP:9514"/>
        <dbReference type="Rhea" id="RHEA-COMP:9516"/>
        <dbReference type="ChEBI" id="CHEBI:1269"/>
        <dbReference type="ChEBI" id="CHEBI:15378"/>
        <dbReference type="ChEBI" id="CHEBI:16526"/>
        <dbReference type="ChEBI" id="CHEBI:78396"/>
        <dbReference type="EC" id="4.1.1.98"/>
    </reaction>
</comment>
<evidence type="ECO:0000256" key="8">
    <source>
        <dbReference type="ARBA" id="ARBA00022688"/>
    </source>
</evidence>
<dbReference type="FunFam" id="1.20.5.570:FF:000001">
    <property type="entry name" value="3-octaprenyl-4-hydroxybenzoate carboxy-lyase"/>
    <property type="match status" value="1"/>
</dbReference>
<feature type="active site" description="Proton donor" evidence="15">
    <location>
        <position position="287"/>
    </location>
</feature>
<dbReference type="GeneID" id="78253061"/>
<dbReference type="Pfam" id="PF01977">
    <property type="entry name" value="UbiD"/>
    <property type="match status" value="1"/>
</dbReference>
<dbReference type="NCBIfam" id="TIGR00148">
    <property type="entry name" value="UbiD family decarboxylase"/>
    <property type="match status" value="1"/>
</dbReference>
<accession>A0A8I1G6I4</accession>
<dbReference type="RefSeq" id="WP_199493802.1">
    <property type="nucleotide sequence ID" value="NZ_CAXBHZ010000013.1"/>
</dbReference>
<comment type="pathway">
    <text evidence="1 15">Cofactor biosynthesis; ubiquinone biosynthesis.</text>
</comment>
<feature type="domain" description="3-octaprenyl-4-hydroxybenzoate carboxy-lyase-like N-terminal" evidence="17">
    <location>
        <begin position="10"/>
        <end position="89"/>
    </location>
</feature>
<dbReference type="Pfam" id="PF20696">
    <property type="entry name" value="UbiD_C"/>
    <property type="match status" value="1"/>
</dbReference>
<comment type="cofactor">
    <cofactor evidence="15">
        <name>Mn(2+)</name>
        <dbReference type="ChEBI" id="CHEBI:29035"/>
    </cofactor>
</comment>
<evidence type="ECO:0000259" key="18">
    <source>
        <dbReference type="Pfam" id="PF20696"/>
    </source>
</evidence>
<keyword evidence="13 15" id="KW-0456">Lyase</keyword>
<dbReference type="EMBL" id="JAEMOS010000009">
    <property type="protein sequence ID" value="MBJ7265950.1"/>
    <property type="molecule type" value="Genomic_DNA"/>
</dbReference>
<comment type="cofactor">
    <cofactor evidence="15">
        <name>prenylated FMN</name>
        <dbReference type="ChEBI" id="CHEBI:87746"/>
    </cofactor>
    <text evidence="15">Binds 1 prenylated FMN per subunit.</text>
</comment>
<comment type="subunit">
    <text evidence="3 15">Homohexamer.</text>
</comment>
<dbReference type="GO" id="GO:0005829">
    <property type="term" value="C:cytosol"/>
    <property type="evidence" value="ECO:0007669"/>
    <property type="project" value="TreeGrafter"/>
</dbReference>
<evidence type="ECO:0000256" key="11">
    <source>
        <dbReference type="ARBA" id="ARBA00023136"/>
    </source>
</evidence>
<dbReference type="InterPro" id="IPR049383">
    <property type="entry name" value="UbiD-like_N"/>
</dbReference>
<comment type="subcellular location">
    <subcellularLocation>
        <location evidence="15">Cell membrane</location>
        <topology evidence="15">Peripheral membrane protein</topology>
    </subcellularLocation>
</comment>
<evidence type="ECO:0000256" key="12">
    <source>
        <dbReference type="ARBA" id="ARBA00023211"/>
    </source>
</evidence>
<evidence type="ECO:0000256" key="4">
    <source>
        <dbReference type="ARBA" id="ARBA00018597"/>
    </source>
</evidence>
<evidence type="ECO:0000313" key="19">
    <source>
        <dbReference type="EMBL" id="MBJ7265950.1"/>
    </source>
</evidence>
<evidence type="ECO:0000313" key="21">
    <source>
        <dbReference type="Proteomes" id="UP000621390"/>
    </source>
</evidence>
<dbReference type="InterPro" id="IPR048304">
    <property type="entry name" value="UbiD_Rift_dom"/>
</dbReference>
<keyword evidence="7 15" id="KW-0288">FMN</keyword>
<dbReference type="NCBIfam" id="NF008175">
    <property type="entry name" value="PRK10922.1"/>
    <property type="match status" value="1"/>
</dbReference>
<evidence type="ECO:0000256" key="6">
    <source>
        <dbReference type="ARBA" id="ARBA00022630"/>
    </source>
</evidence>